<organism evidence="3 4">
    <name type="scientific">Rhizobium mongolense</name>
    <dbReference type="NCBI Taxonomy" id="57676"/>
    <lineage>
        <taxon>Bacteria</taxon>
        <taxon>Pseudomonadati</taxon>
        <taxon>Pseudomonadota</taxon>
        <taxon>Alphaproteobacteria</taxon>
        <taxon>Hyphomicrobiales</taxon>
        <taxon>Rhizobiaceae</taxon>
        <taxon>Rhizobium/Agrobacterium group</taxon>
        <taxon>Rhizobium</taxon>
    </lineage>
</organism>
<sequence length="64" mass="6963">MRTLRKYAFLPLAAAGFLTAARGLGDPPRGRPPKKADKPQAAKDHEALLWMDDMARAAANSMRA</sequence>
<accession>A0A7W6WCG6</accession>
<protein>
    <submittedName>
        <fullName evidence="3">Uncharacterized protein</fullName>
    </submittedName>
</protein>
<dbReference type="Proteomes" id="UP000533641">
    <property type="component" value="Unassembled WGS sequence"/>
</dbReference>
<comment type="caution">
    <text evidence="3">The sequence shown here is derived from an EMBL/GenBank/DDBJ whole genome shotgun (WGS) entry which is preliminary data.</text>
</comment>
<feature type="chain" id="PRO_5030625374" evidence="2">
    <location>
        <begin position="21"/>
        <end position="64"/>
    </location>
</feature>
<evidence type="ECO:0000256" key="2">
    <source>
        <dbReference type="SAM" id="SignalP"/>
    </source>
</evidence>
<keyword evidence="2" id="KW-0732">Signal</keyword>
<feature type="signal peptide" evidence="2">
    <location>
        <begin position="1"/>
        <end position="20"/>
    </location>
</feature>
<proteinExistence type="predicted"/>
<evidence type="ECO:0000313" key="3">
    <source>
        <dbReference type="EMBL" id="MBB4272991.1"/>
    </source>
</evidence>
<feature type="region of interest" description="Disordered" evidence="1">
    <location>
        <begin position="21"/>
        <end position="42"/>
    </location>
</feature>
<gene>
    <name evidence="3" type="ORF">GGE12_000745</name>
</gene>
<name>A0A7W6WCG6_9HYPH</name>
<evidence type="ECO:0000256" key="1">
    <source>
        <dbReference type="SAM" id="MobiDB-lite"/>
    </source>
</evidence>
<dbReference type="AlphaFoldDB" id="A0A7W6WCG6"/>
<reference evidence="3 4" key="1">
    <citation type="submission" date="2020-08" db="EMBL/GenBank/DDBJ databases">
        <title>Genomic Encyclopedia of Type Strains, Phase IV (KMG-V): Genome sequencing to study the core and pangenomes of soil and plant-associated prokaryotes.</title>
        <authorList>
            <person name="Whitman W."/>
        </authorList>
    </citation>
    <scope>NUCLEOTIDE SEQUENCE [LARGE SCALE GENOMIC DNA]</scope>
    <source>
        <strain evidence="3 4">SEMIA 402</strain>
    </source>
</reference>
<evidence type="ECO:0000313" key="4">
    <source>
        <dbReference type="Proteomes" id="UP000533641"/>
    </source>
</evidence>
<dbReference type="EMBL" id="JACIGM010000002">
    <property type="protein sequence ID" value="MBB4272991.1"/>
    <property type="molecule type" value="Genomic_DNA"/>
</dbReference>